<accession>A0AAJ6LZG9</accession>
<dbReference type="GO" id="GO:0003824">
    <property type="term" value="F:catalytic activity"/>
    <property type="evidence" value="ECO:0007669"/>
    <property type="project" value="UniProtKB-ARBA"/>
</dbReference>
<dbReference type="EMBL" id="CP134081">
    <property type="protein sequence ID" value="WNC09832.1"/>
    <property type="molecule type" value="Genomic_DNA"/>
</dbReference>
<name>A0AAJ6LZG9_9PSED</name>
<organism evidence="2 3">
    <name type="scientific">Pseudomonas coleopterorum</name>
    <dbReference type="NCBI Taxonomy" id="1605838"/>
    <lineage>
        <taxon>Bacteria</taxon>
        <taxon>Pseudomonadati</taxon>
        <taxon>Pseudomonadota</taxon>
        <taxon>Gammaproteobacteria</taxon>
        <taxon>Pseudomonadales</taxon>
        <taxon>Pseudomonadaceae</taxon>
        <taxon>Pseudomonas</taxon>
    </lineage>
</organism>
<dbReference type="Gene3D" id="2.160.20.10">
    <property type="entry name" value="Single-stranded right-handed beta-helix, Pectin lyase-like"/>
    <property type="match status" value="1"/>
</dbReference>
<proteinExistence type="predicted"/>
<feature type="domain" description="Filamentous haemagglutinin FhaB/tRNA nuclease CdiA-like TPS" evidence="1">
    <location>
        <begin position="64"/>
        <end position="185"/>
    </location>
</feature>
<dbReference type="InterPro" id="IPR010069">
    <property type="entry name" value="CdiA_FHA1_rpt"/>
</dbReference>
<dbReference type="InterPro" id="IPR012334">
    <property type="entry name" value="Pectin_lyas_fold"/>
</dbReference>
<dbReference type="InterPro" id="IPR025157">
    <property type="entry name" value="Hemagglutinin_rpt"/>
</dbReference>
<dbReference type="NCBIfam" id="TIGR01731">
    <property type="entry name" value="fil_hemag_20aa"/>
    <property type="match status" value="35"/>
</dbReference>
<dbReference type="SUPFAM" id="SSF51126">
    <property type="entry name" value="Pectin lyase-like"/>
    <property type="match status" value="1"/>
</dbReference>
<sequence length="3267" mass="337203">MDVRQFAFLARQTSARIQPREQFCGLPKRALALLLANVMFWQPLWAQAEGIVVSGSGTNLQQAGNGVPIVNIATPNATGLSHNQYKDYNVGSQGVILNNATGRTQNTQLGGIIVGNPNLAGSAANVILNEVTGGNPSQLRGYTEVAGQSAKVIVANPYGMTCNGCGFINTPQVTLTTGKPIVENGRVQRYQVDGGAISIDGQGLNASNVDGFEIITRSAQINAQINARNLAIVAGRNDVDAATLQATARADDGSAKPQLAIDSSALGGMYAGAIKLVGTEAGVGVKLAGHLAASAGDIQLDANGHLSLAQTAASGAVNVTAQSLDAQGPVYAGSQLRAQTRGNLILSNNLAARDSITLSSGGQLTNSGIIEAGINADNSRNAHGDVHLEAQAFSNRNSVIASRNLKVVSAGALDNRNGSLSGANLEARADHLDNRSGQIRATESANVTAKDLDNRQGRITSQNQLSVNAVTGDNRTGTLQGDRSLQLAVDHLDNQQGLLSGRGTVDITSSGLFDNRAGTVIGDSLLRVQAGAIDNREGEIVGQQDVEVRTEGLDNQNGKLIAQGALLLTGAHLDNRQNGLVAATQALNVHVDTLDNRGGELSSQADIELSGDQLDNDDAGQVLAQGSLILAYANVLNRAKGLLSGKAGIDLRADSLDNSGGRLLSQRNIDLLLTGAALNQKGLISSEGALHLNVGSLDNTGGKLSSAGLLTLDSRGLILNRGGELVTDQGLTLSSASLDNSQGGRISGKGAVKLTTGAFNNDGGEVSSANTLDLSAQQVSNLGGRIGSQFALTATLQGLATRAGQFFSNSALTLDLNGGDLDNREGLLNAPELTLRNVGAVYNQGGEISSSQAFTLKARSLDNSAGKLLSNQTLTLHIERALANLKGQIAAAALSVQTGSLDNSEGVLTSRSDLNLTSQGSLLNRNNGLINATNVLDIHSADLDNQGGQLLGNRAVRLDLNGGTLNNSEGLINGEGPLTFNRIGAVDNRNGEISSNQSYTLTSAQLDNRAGKIISSGQLSVISGAIINRNGLLSGWQGVNLQGSSLDNRDNGTVSSRDGNLTVNLSGALLNGNAGALVGAGRLDIDSARLDNSQGGILSSGAGQSLTVQDTLDNSEGGLIDSGAELTVRATDLSNRAGTVNSQQDLSFTGTQLDNTSGQWASNGSITLDVLGTLINAQGKFASGGPLRIQRAAHIDNQGGQVVSKSLLSLLTGSLDNRNRGTLAALDQLTVEASGTVQNGADGLIYSQNGAVSLSAAELENGGGAVQSQTGLTLHTRGAINNANGRLIAQNGDLVLNAGSLDNRGGILSSLRGALEARMAGSLLNAQGTLQGQRLTLLALAGLDNQNGRIAAQSGDASITTADLNNSAGGLYAKGLIDVNADTLTNAGQIAGGRVRFALGGTLINRSGIIESDSFFDITAANLDNQGGTLRALGTDGASVYRLGGVLDNQGGVIEIANADLTVDAGSFRNTNGSLLHVGLGEFNISSANVTAAGGSLVTRGGLTLNADSWTNSGVLQAGRLTIKVGNFHQTASGQLLASQSLRGEGVNWSNDGKLASDGDLWLGLSGTYSGNGRVTSLGNLQIDAAQLQLATPASITSGAGLKLAVGGTLLNRGRITSADDAGITAGNIDNYGTLGSARSLTLKTGALLNERGLLFSGGDMGLQVDTFTNRYADVYSLANLRIDRDDNGGHASLIRNSSSTLQSDGSMSLAASTIENIREVLTVNDAGIYTGKIYQVACIEGVNAGDCSGKRNFVFEVLERQKLEVTQASQASSITAGGNLSFNGGDLINQSSTIATSGNLNASVTNLFNLGIETGDTEYVRTFRTNRQRGGSGLIGAANAFNEQYWLEGARYDANNLSGLEAGISNFLAHTETELPQYARVTQLATSDQRYAAVIQAVGDVNITAQNDFDSSVVRNDYHYVSSGTRTDTGASGSDFSTRVSLDAQLPPDLAQQQINPLSLPGFSLPSGEHGLFRLSDQAATDTAAKQFDAAPHSWTIGSASIDAAQRTQTADPNQGRTFEVEGQVASHLPTDDNALGSVAGQETSITLNRVQGLPETQSTSPAHKYLIETNPALTNLKQFLSSDYLLAGLGYNPDESAKRLGDGFYEQKLIQQALVARTGQRFIDGQHSDEALFKYLMNNAIASKQQLNLSVGTTLTSAQVAALTHDIVWLEEHQVNGEKVLVPVLYLAQANNRVGPNGALVAGRDVNLVSGNDLTNAGTFKAGNNLSASAGSTLVNSGLVQAGGRLDLLTGNTLVNKAGGVITGRDVSLTAVNGDVINERTVTSHQSTSGYRSERRDFADTAARIEAANDLSVWAGRDVNDVGGVLQAGNDLTLAAGRDINFASAEQIESNDRGRKANSSSITQHGSSLAAGRDVIATAGRDLTAIASDIDAKRNIAMAAVGDLTLSSAADEQHTYSKTKKVTAQEDHVSQIGTSLDAGGGIALTAGKDMALVSSRITAGDEAYLYAGENLELLAAQDSDYSLYDKKKKGSLGSKQTQRDETTTVTNVGTEIKTGGNLTLESGGDQKYQVAKLESGKDLTLDSGGAVDFEGVKDLKQESHEKSSSDLAWMSMGGKGRTDETVRQSELVAQGALVINAANSISIDVKKVDKQTVAQTVDAMVAADPKLAWLKQAQAQGNIDWRQVEEIHQSFKYEHSGLGAGAQLALAILLAAVTGGAGAALVGATAGTTTAAIANAALVSLEVTAANSAISNKGNLKAVTKDTFGAKGLKNAAVAGATAGITQGVIDPALGGKTSNWNNVTKGFDLNTLDGVAGFALHAGAQGVAAGAINTTINGGSLGDNLGQGLVGQATNVVAATAFNFVGSYAQSHWQAAKDANDPATMALWAEGGAGRVAMHALMGGAISSAMGGDFSTGAVAAGASQAMAQVLNNTFDSNPELRAAFSQIVGLTAAGLSEGDVGKAAYVAQMADNYNRQLHYKETLKLEELQKADPQNAARLAAAACAMTHCSASVPDDDPNRQRFVELEKTGAQYSAELATLRASGAFEEYSRWDAANDTLLREDPILSKGNSVARAVAGAAGAASGFGLAVVSTPACITGVGCALPVLAGVGGAASFLDGVQATRDYFAPYEYTQGQRVADSFSSQTYPGDVNPIKDYGTTAAKYALQVALIKGAGKLAAGPGSSVLVEGVPGGGAKGLEIASGKFDYMFGRVASNSHNAARSNQLALEMKRLGVPDNTAGREMLTEHLKRSVRTEGNVVSMFSNQFGKFEVRESFFIGPSGRAANFQSTFQILNDGTRKLSTVIPLH</sequence>
<dbReference type="RefSeq" id="WP_310792025.1">
    <property type="nucleotide sequence ID" value="NZ_CP134081.1"/>
</dbReference>
<dbReference type="Pfam" id="PF05860">
    <property type="entry name" value="TPS"/>
    <property type="match status" value="1"/>
</dbReference>
<dbReference type="Pfam" id="PF05594">
    <property type="entry name" value="Fil_haemagg"/>
    <property type="match status" value="19"/>
</dbReference>
<gene>
    <name evidence="2" type="ORF">RI108_21720</name>
</gene>
<dbReference type="InterPro" id="IPR008638">
    <property type="entry name" value="FhaB/CdiA-like_TPS"/>
</dbReference>
<dbReference type="InterPro" id="IPR006915">
    <property type="entry name" value="DUF637_hemagglutn_put"/>
</dbReference>
<evidence type="ECO:0000313" key="3">
    <source>
        <dbReference type="Proteomes" id="UP001258207"/>
    </source>
</evidence>
<dbReference type="Pfam" id="PF04830">
    <property type="entry name" value="DUF637"/>
    <property type="match status" value="1"/>
</dbReference>
<evidence type="ECO:0000259" key="1">
    <source>
        <dbReference type="SMART" id="SM00912"/>
    </source>
</evidence>
<dbReference type="Proteomes" id="UP001258207">
    <property type="component" value="Chromosome"/>
</dbReference>
<dbReference type="InterPro" id="IPR008619">
    <property type="entry name" value="Filamentous_hemagglutn_rpt"/>
</dbReference>
<reference evidence="2" key="1">
    <citation type="submission" date="2023-09" db="EMBL/GenBank/DDBJ databases">
        <title>First report of Pseudomonas coleopterorum DJ13 causing leaf spot on Rhododendron pulchrum Sweet in China.</title>
        <authorList>
            <person name="Zhang Y."/>
        </authorList>
    </citation>
    <scope>NUCLEOTIDE SEQUENCE</scope>
    <source>
        <strain evidence="2">DJ13</strain>
    </source>
</reference>
<dbReference type="NCBIfam" id="TIGR01901">
    <property type="entry name" value="adhes_NPXG"/>
    <property type="match status" value="1"/>
</dbReference>
<evidence type="ECO:0000313" key="2">
    <source>
        <dbReference type="EMBL" id="WNC09832.1"/>
    </source>
</evidence>
<dbReference type="InterPro" id="IPR011050">
    <property type="entry name" value="Pectin_lyase_fold/virulence"/>
</dbReference>
<dbReference type="Pfam" id="PF13332">
    <property type="entry name" value="Fil_haemagg_2"/>
    <property type="match status" value="3"/>
</dbReference>
<dbReference type="SMART" id="SM00912">
    <property type="entry name" value="Haemagg_act"/>
    <property type="match status" value="1"/>
</dbReference>
<protein>
    <submittedName>
        <fullName evidence="2">DUF637 domain-containing protein</fullName>
    </submittedName>
</protein>
<dbReference type="CDD" id="cd20724">
    <property type="entry name" value="CdiA-CT_Kp342-like"/>
    <property type="match status" value="1"/>
</dbReference>